<dbReference type="InterPro" id="IPR008972">
    <property type="entry name" value="Cupredoxin"/>
</dbReference>
<dbReference type="CTD" id="4513"/>
<dbReference type="Pfam" id="PF02790">
    <property type="entry name" value="COX2_TM"/>
    <property type="match status" value="1"/>
</dbReference>
<reference evidence="20" key="1">
    <citation type="journal article" date="2015" name="Mol. Phylogenet. Evol.">
        <title>Elucidating the phylogenetic position of Gnathostomulida and first mitochondrial genomes of Gnathostomulida, Gastrotricha and Polycladida (Platyhelminthes).</title>
        <authorList>
            <person name="Golombek A."/>
            <person name="Tobergte S."/>
            <person name="Struck T.H."/>
        </authorList>
    </citation>
    <scope>NUCLEOTIDE SEQUENCE</scope>
</reference>
<dbReference type="PROSITE" id="PS00078">
    <property type="entry name" value="COX2"/>
    <property type="match status" value="1"/>
</dbReference>
<dbReference type="InterPro" id="IPR036257">
    <property type="entry name" value="Cyt_c_oxidase_su2_TM_sf"/>
</dbReference>
<dbReference type="Gene3D" id="2.60.40.420">
    <property type="entry name" value="Cupredoxins - blue copper proteins"/>
    <property type="match status" value="1"/>
</dbReference>
<evidence type="ECO:0000256" key="3">
    <source>
        <dbReference type="ARBA" id="ARBA00015946"/>
    </source>
</evidence>
<keyword evidence="5 16" id="KW-0679">Respiratory chain</keyword>
<dbReference type="AlphaFoldDB" id="A0A0F6PZ99"/>
<keyword evidence="16 20" id="KW-0496">Mitochondrion</keyword>
<feature type="transmembrane region" description="Helical" evidence="17">
    <location>
        <begin position="63"/>
        <end position="87"/>
    </location>
</feature>
<dbReference type="PRINTS" id="PR01166">
    <property type="entry name" value="CYCOXIDASEII"/>
</dbReference>
<evidence type="ECO:0000256" key="15">
    <source>
        <dbReference type="ARBA" id="ARBA00049512"/>
    </source>
</evidence>
<protein>
    <recommendedName>
        <fullName evidence="3 16">Cytochrome c oxidase subunit 2</fullName>
    </recommendedName>
</protein>
<evidence type="ECO:0000256" key="10">
    <source>
        <dbReference type="ARBA" id="ARBA00022967"/>
    </source>
</evidence>
<comment type="subcellular location">
    <subcellularLocation>
        <location evidence="1 16">Mitochondrion inner membrane</location>
        <topology evidence="1 16">Multi-pass membrane protein</topology>
    </subcellularLocation>
</comment>
<comment type="catalytic activity">
    <reaction evidence="15">
        <text>4 Fe(II)-[cytochrome c] + O2 + 8 H(+)(in) = 4 Fe(III)-[cytochrome c] + 2 H2O + 4 H(+)(out)</text>
        <dbReference type="Rhea" id="RHEA:11436"/>
        <dbReference type="Rhea" id="RHEA-COMP:10350"/>
        <dbReference type="Rhea" id="RHEA-COMP:14399"/>
        <dbReference type="ChEBI" id="CHEBI:15377"/>
        <dbReference type="ChEBI" id="CHEBI:15378"/>
        <dbReference type="ChEBI" id="CHEBI:15379"/>
        <dbReference type="ChEBI" id="CHEBI:29033"/>
        <dbReference type="ChEBI" id="CHEBI:29034"/>
        <dbReference type="EC" id="7.1.1.9"/>
    </reaction>
    <physiologicalReaction direction="left-to-right" evidence="15">
        <dbReference type="Rhea" id="RHEA:11437"/>
    </physiologicalReaction>
</comment>
<dbReference type="CDD" id="cd13912">
    <property type="entry name" value="CcO_II_C"/>
    <property type="match status" value="1"/>
</dbReference>
<accession>A0A0F6PZ99</accession>
<evidence type="ECO:0000256" key="7">
    <source>
        <dbReference type="ARBA" id="ARBA00022723"/>
    </source>
</evidence>
<dbReference type="GO" id="GO:0005743">
    <property type="term" value="C:mitochondrial inner membrane"/>
    <property type="evidence" value="ECO:0007669"/>
    <property type="project" value="UniProtKB-SubCell"/>
</dbReference>
<keyword evidence="6 16" id="KW-0812">Transmembrane</keyword>
<evidence type="ECO:0000256" key="13">
    <source>
        <dbReference type="ARBA" id="ARBA00023008"/>
    </source>
</evidence>
<keyword evidence="12 17" id="KW-1133">Transmembrane helix</keyword>
<evidence type="ECO:0000256" key="9">
    <source>
        <dbReference type="ARBA" id="ARBA00022842"/>
    </source>
</evidence>
<geneLocation type="mitochondrion" evidence="20"/>
<feature type="domain" description="Cytochrome oxidase subunit II copper A binding" evidence="18">
    <location>
        <begin position="93"/>
        <end position="226"/>
    </location>
</feature>
<dbReference type="Gene3D" id="1.10.287.90">
    <property type="match status" value="1"/>
</dbReference>
<keyword evidence="4 16" id="KW-0813">Transport</keyword>
<dbReference type="GO" id="GO:0042773">
    <property type="term" value="P:ATP synthesis coupled electron transport"/>
    <property type="evidence" value="ECO:0007669"/>
    <property type="project" value="TreeGrafter"/>
</dbReference>
<dbReference type="PANTHER" id="PTHR22888:SF9">
    <property type="entry name" value="CYTOCHROME C OXIDASE SUBUNIT 2"/>
    <property type="match status" value="1"/>
</dbReference>
<keyword evidence="13 16" id="KW-0186">Copper</keyword>
<evidence type="ECO:0000256" key="16">
    <source>
        <dbReference type="RuleBase" id="RU000457"/>
    </source>
</evidence>
<dbReference type="RefSeq" id="YP_009136576.1">
    <property type="nucleotide sequence ID" value="NC_026985.1"/>
</dbReference>
<dbReference type="InterPro" id="IPR001505">
    <property type="entry name" value="Copper_CuA"/>
</dbReference>
<keyword evidence="14 16" id="KW-0472">Membrane</keyword>
<proteinExistence type="inferred from homology"/>
<dbReference type="GO" id="GO:0005507">
    <property type="term" value="F:copper ion binding"/>
    <property type="evidence" value="ECO:0007669"/>
    <property type="project" value="InterPro"/>
</dbReference>
<organism evidence="20">
    <name type="scientific">Lepidodermella squamata</name>
    <dbReference type="NCBI Taxonomy" id="1194616"/>
    <lineage>
        <taxon>Eukaryota</taxon>
        <taxon>Metazoa</taxon>
        <taxon>Spiralia</taxon>
        <taxon>Lophotrochozoa</taxon>
        <taxon>Gastrotricha</taxon>
        <taxon>Chaetonotida</taxon>
        <taxon>Paucitubulatina</taxon>
        <taxon>Chaetonotidae</taxon>
        <taxon>Lepidodermella</taxon>
    </lineage>
</organism>
<name>A0A0F6PZ99_9BILA</name>
<dbReference type="GO" id="GO:0004129">
    <property type="term" value="F:cytochrome-c oxidase activity"/>
    <property type="evidence" value="ECO:0007669"/>
    <property type="project" value="UniProtKB-EC"/>
</dbReference>
<feature type="domain" description="Cytochrome oxidase subunit II transmembrane region profile" evidence="19">
    <location>
        <begin position="1"/>
        <end position="91"/>
    </location>
</feature>
<comment type="similarity">
    <text evidence="2 16">Belongs to the cytochrome c oxidase subunit 2 family.</text>
</comment>
<evidence type="ECO:0000313" key="20">
    <source>
        <dbReference type="EMBL" id="AKD00051.1"/>
    </source>
</evidence>
<evidence type="ECO:0000256" key="1">
    <source>
        <dbReference type="ARBA" id="ARBA00004448"/>
    </source>
</evidence>
<evidence type="ECO:0000256" key="2">
    <source>
        <dbReference type="ARBA" id="ARBA00007866"/>
    </source>
</evidence>
<evidence type="ECO:0000256" key="8">
    <source>
        <dbReference type="ARBA" id="ARBA00022792"/>
    </source>
</evidence>
<evidence type="ECO:0000259" key="19">
    <source>
        <dbReference type="PROSITE" id="PS50999"/>
    </source>
</evidence>
<keyword evidence="7 16" id="KW-0479">Metal-binding</keyword>
<keyword evidence="10" id="KW-1278">Translocase</keyword>
<feature type="transmembrane region" description="Helical" evidence="17">
    <location>
        <begin position="26"/>
        <end position="43"/>
    </location>
</feature>
<sequence>MSVWGQLMFSESMGFYMAELDALHDYIMITLILISYLLFVLLCRLCTSKLLWTSFKGSQALEFIWTVVPALILVSIAIPSLQLLYVLDEGLDEQSLSVKVVGHQWYWSYEYMDFDNLGFDSYMVPLGEGEFIGFRNLEVDNRLLLPYGASTRVLITAADVLHSWALPTLGVKVDATPGRLGQTYVWPSRPGVAYGQCSEICGAYHSFMPISVEFIKGSKFVEWLNLVGRA</sequence>
<comment type="function">
    <text evidence="16">Component of the cytochrome c oxidase, the last enzyme in the mitochondrial electron transport chain which drives oxidative phosphorylation. The respiratory chain contains 3 multisubunit complexes succinate dehydrogenase (complex II, CII), ubiquinol-cytochrome c oxidoreductase (cytochrome b-c1 complex, complex III, CIII) and cytochrome c oxidase (complex IV, CIV), that cooperate to transfer electrons derived from NADH and succinate to molecular oxygen, creating an electrochemical gradient over the inner membrane that drives transmembrane transport and the ATP synthase. Cytochrome c oxidase is the component of the respiratory chain that catalyzes the reduction of oxygen to water. Electrons originating from reduced cytochrome c in the intermembrane space (IMS) are transferred via the dinuclear copper A center (CU(A)) of subunit 2 and heme A of subunit 1 to the active site in subunit 1, a binuclear center (BNC) formed by heme A3 and copper B (CU(B)). The BNC reduces molecular oxygen to 2 water molecules using 4 electrons from cytochrome c in the IMS and 4 protons from the mitochondrial matrix.</text>
</comment>
<comment type="cofactor">
    <cofactor evidence="16">
        <name>Cu cation</name>
        <dbReference type="ChEBI" id="CHEBI:23378"/>
    </cofactor>
    <text evidence="16">Binds a copper A center.</text>
</comment>
<dbReference type="PROSITE" id="PS50857">
    <property type="entry name" value="COX2_CUA"/>
    <property type="match status" value="1"/>
</dbReference>
<evidence type="ECO:0000256" key="6">
    <source>
        <dbReference type="ARBA" id="ARBA00022692"/>
    </source>
</evidence>
<evidence type="ECO:0000259" key="18">
    <source>
        <dbReference type="PROSITE" id="PS50857"/>
    </source>
</evidence>
<keyword evidence="11 16" id="KW-0249">Electron transport</keyword>
<dbReference type="InterPro" id="IPR034210">
    <property type="entry name" value="CcO_II_C"/>
</dbReference>
<evidence type="ECO:0000256" key="5">
    <source>
        <dbReference type="ARBA" id="ARBA00022660"/>
    </source>
</evidence>
<dbReference type="InterPro" id="IPR011759">
    <property type="entry name" value="Cyt_c_oxidase_su2_TM_dom"/>
</dbReference>
<dbReference type="InterPro" id="IPR045187">
    <property type="entry name" value="CcO_II"/>
</dbReference>
<dbReference type="SUPFAM" id="SSF49503">
    <property type="entry name" value="Cupredoxins"/>
    <property type="match status" value="1"/>
</dbReference>
<dbReference type="SUPFAM" id="SSF81464">
    <property type="entry name" value="Cytochrome c oxidase subunit II-like, transmembrane region"/>
    <property type="match status" value="1"/>
</dbReference>
<dbReference type="EMBL" id="KP965862">
    <property type="protein sequence ID" value="AKD00051.1"/>
    <property type="molecule type" value="Genomic_DNA"/>
</dbReference>
<dbReference type="PROSITE" id="PS50999">
    <property type="entry name" value="COX2_TM"/>
    <property type="match status" value="1"/>
</dbReference>
<gene>
    <name evidence="20" type="primary">cox2</name>
</gene>
<evidence type="ECO:0000256" key="11">
    <source>
        <dbReference type="ARBA" id="ARBA00022982"/>
    </source>
</evidence>
<evidence type="ECO:0000256" key="14">
    <source>
        <dbReference type="ARBA" id="ARBA00023136"/>
    </source>
</evidence>
<dbReference type="GeneID" id="24251217"/>
<dbReference type="PANTHER" id="PTHR22888">
    <property type="entry name" value="CYTOCHROME C OXIDASE, SUBUNIT II"/>
    <property type="match status" value="1"/>
</dbReference>
<dbReference type="Pfam" id="PF00116">
    <property type="entry name" value="COX2"/>
    <property type="match status" value="1"/>
</dbReference>
<evidence type="ECO:0000256" key="12">
    <source>
        <dbReference type="ARBA" id="ARBA00022989"/>
    </source>
</evidence>
<keyword evidence="8 16" id="KW-0999">Mitochondrion inner membrane</keyword>
<evidence type="ECO:0000256" key="4">
    <source>
        <dbReference type="ARBA" id="ARBA00022448"/>
    </source>
</evidence>
<keyword evidence="9" id="KW-0460">Magnesium</keyword>
<dbReference type="FunFam" id="2.60.40.420:FF:000001">
    <property type="entry name" value="Cytochrome c oxidase subunit 2"/>
    <property type="match status" value="1"/>
</dbReference>
<dbReference type="InterPro" id="IPR002429">
    <property type="entry name" value="CcO_II-like_C"/>
</dbReference>
<evidence type="ECO:0000256" key="17">
    <source>
        <dbReference type="SAM" id="Phobius"/>
    </source>
</evidence>